<comment type="caution">
    <text evidence="2">The sequence shown here is derived from an EMBL/GenBank/DDBJ whole genome shotgun (WGS) entry which is preliminary data.</text>
</comment>
<reference evidence="2 3" key="1">
    <citation type="submission" date="2020-03" db="EMBL/GenBank/DDBJ databases">
        <title>Isolation and identification of active actinomycetes.</title>
        <authorList>
            <person name="Sun X."/>
        </authorList>
    </citation>
    <scope>NUCLEOTIDE SEQUENCE [LARGE SCALE GENOMIC DNA]</scope>
    <source>
        <strain evidence="2 3">NEAU-D13</strain>
    </source>
</reference>
<evidence type="ECO:0000313" key="3">
    <source>
        <dbReference type="Proteomes" id="UP000481360"/>
    </source>
</evidence>
<dbReference type="EMBL" id="JAAMPJ010000009">
    <property type="protein sequence ID" value="NGY63146.1"/>
    <property type="molecule type" value="Genomic_DNA"/>
</dbReference>
<keyword evidence="3" id="KW-1185">Reference proteome</keyword>
<sequence length="309" mass="31567">MTLFAVDAGGSRTRVLLAGKEVVELPSVNRHATGDLADDALREVFELVRHNGAVAGWFASASVDPEHVEDELERVRCAASGVGGHVVVSNDVVPLLWGVPELAGGGVVAVCGTGSGFLGADGRGRVARAGGCEYLGSDEGGAVDIGWRGLRAAVRSLDGRGGATTLVDALGGDVTRLARDLAARPFPKQGLANLAGAVCAAWVRGDHVAGEVVDAAVGELVAGVRAVRHRLGLPDGFAVATTGGVLTGCPELQRELTARLRAEADAGVVVAVEETARVVLAALERLVDADRRPALPEGIAGRHAWLLAG</sequence>
<dbReference type="AlphaFoldDB" id="A0A7C9RVI3"/>
<dbReference type="SUPFAM" id="SSF53067">
    <property type="entry name" value="Actin-like ATPase domain"/>
    <property type="match status" value="1"/>
</dbReference>
<feature type="domain" description="ATPase BadF/BadG/BcrA/BcrD type" evidence="1">
    <location>
        <begin position="37"/>
        <end position="246"/>
    </location>
</feature>
<dbReference type="Pfam" id="PF01869">
    <property type="entry name" value="BcrAD_BadFG"/>
    <property type="match status" value="1"/>
</dbReference>
<dbReference type="Gene3D" id="3.30.420.40">
    <property type="match status" value="2"/>
</dbReference>
<dbReference type="InterPro" id="IPR043129">
    <property type="entry name" value="ATPase_NBD"/>
</dbReference>
<name>A0A7C9RVI3_9PSEU</name>
<dbReference type="InterPro" id="IPR002731">
    <property type="entry name" value="ATPase_BadF"/>
</dbReference>
<dbReference type="PANTHER" id="PTHR43190:SF3">
    <property type="entry name" value="N-ACETYL-D-GLUCOSAMINE KINASE"/>
    <property type="match status" value="1"/>
</dbReference>
<evidence type="ECO:0000259" key="1">
    <source>
        <dbReference type="Pfam" id="PF01869"/>
    </source>
</evidence>
<dbReference type="PANTHER" id="PTHR43190">
    <property type="entry name" value="N-ACETYL-D-GLUCOSAMINE KINASE"/>
    <property type="match status" value="1"/>
</dbReference>
<dbReference type="InterPro" id="IPR052519">
    <property type="entry name" value="Euk-type_GlcNAc_Kinase"/>
</dbReference>
<evidence type="ECO:0000313" key="2">
    <source>
        <dbReference type="EMBL" id="NGY63146.1"/>
    </source>
</evidence>
<organism evidence="2 3">
    <name type="scientific">Lentzea alba</name>
    <dbReference type="NCBI Taxonomy" id="2714351"/>
    <lineage>
        <taxon>Bacteria</taxon>
        <taxon>Bacillati</taxon>
        <taxon>Actinomycetota</taxon>
        <taxon>Actinomycetes</taxon>
        <taxon>Pseudonocardiales</taxon>
        <taxon>Pseudonocardiaceae</taxon>
        <taxon>Lentzea</taxon>
    </lineage>
</organism>
<dbReference type="RefSeq" id="WP_166051277.1">
    <property type="nucleotide sequence ID" value="NZ_JAAMPJ010000009.1"/>
</dbReference>
<accession>A0A7C9RVI3</accession>
<gene>
    <name evidence="2" type="ORF">G7043_29930</name>
</gene>
<protein>
    <recommendedName>
        <fullName evidence="1">ATPase BadF/BadG/BcrA/BcrD type domain-containing protein</fullName>
    </recommendedName>
</protein>
<proteinExistence type="predicted"/>
<dbReference type="Proteomes" id="UP000481360">
    <property type="component" value="Unassembled WGS sequence"/>
</dbReference>